<protein>
    <submittedName>
        <fullName evidence="12">Biopolymer transporter ExbD</fullName>
    </submittedName>
</protein>
<comment type="similarity">
    <text evidence="2 10">Belongs to the ExbD/TolR family.</text>
</comment>
<dbReference type="EMBL" id="CP043617">
    <property type="protein sequence ID" value="QFR49458.1"/>
    <property type="molecule type" value="Genomic_DNA"/>
</dbReference>
<dbReference type="GO" id="GO:0022857">
    <property type="term" value="F:transmembrane transporter activity"/>
    <property type="evidence" value="ECO:0007669"/>
    <property type="project" value="InterPro"/>
</dbReference>
<feature type="transmembrane region" description="Helical" evidence="11">
    <location>
        <begin position="12"/>
        <end position="33"/>
    </location>
</feature>
<evidence type="ECO:0000256" key="11">
    <source>
        <dbReference type="SAM" id="Phobius"/>
    </source>
</evidence>
<evidence type="ECO:0000256" key="2">
    <source>
        <dbReference type="ARBA" id="ARBA00005811"/>
    </source>
</evidence>
<dbReference type="InterPro" id="IPR003400">
    <property type="entry name" value="ExbD"/>
</dbReference>
<proteinExistence type="inferred from homology"/>
<dbReference type="Pfam" id="PF02472">
    <property type="entry name" value="ExbD"/>
    <property type="match status" value="1"/>
</dbReference>
<evidence type="ECO:0000313" key="13">
    <source>
        <dbReference type="Proteomes" id="UP000326944"/>
    </source>
</evidence>
<evidence type="ECO:0000256" key="9">
    <source>
        <dbReference type="ARBA" id="ARBA00023136"/>
    </source>
</evidence>
<evidence type="ECO:0000256" key="4">
    <source>
        <dbReference type="ARBA" id="ARBA00022475"/>
    </source>
</evidence>
<evidence type="ECO:0000256" key="3">
    <source>
        <dbReference type="ARBA" id="ARBA00022448"/>
    </source>
</evidence>
<dbReference type="OrthoDB" id="9798629at2"/>
<dbReference type="PANTHER" id="PTHR30558">
    <property type="entry name" value="EXBD MEMBRANE COMPONENT OF PMF-DRIVEN MACROMOLECULE IMPORT SYSTEM"/>
    <property type="match status" value="1"/>
</dbReference>
<dbReference type="RefSeq" id="WP_152307402.1">
    <property type="nucleotide sequence ID" value="NZ_CP043617.1"/>
</dbReference>
<evidence type="ECO:0000313" key="12">
    <source>
        <dbReference type="EMBL" id="QFR49458.1"/>
    </source>
</evidence>
<dbReference type="Proteomes" id="UP000326944">
    <property type="component" value="Chromosome"/>
</dbReference>
<evidence type="ECO:0000256" key="6">
    <source>
        <dbReference type="ARBA" id="ARBA00022692"/>
    </source>
</evidence>
<organism evidence="12 13">
    <name type="scientific">Sulfurimonas lithotrophica</name>
    <dbReference type="NCBI Taxonomy" id="2590022"/>
    <lineage>
        <taxon>Bacteria</taxon>
        <taxon>Pseudomonadati</taxon>
        <taxon>Campylobacterota</taxon>
        <taxon>Epsilonproteobacteria</taxon>
        <taxon>Campylobacterales</taxon>
        <taxon>Sulfurimonadaceae</taxon>
        <taxon>Sulfurimonas</taxon>
    </lineage>
</organism>
<evidence type="ECO:0000256" key="8">
    <source>
        <dbReference type="ARBA" id="ARBA00022989"/>
    </source>
</evidence>
<reference evidence="12 13" key="1">
    <citation type="submission" date="2019-09" db="EMBL/GenBank/DDBJ databases">
        <title>Sulfurimonas gotlandica sp. nov., a chemoautotrophic and psychrotolerant epsilonproteobacterium isolated from a pelagic redoxcline, and an emended description of the genus Sulfurimonas.</title>
        <authorList>
            <person name="Wang S."/>
            <person name="Jiang L."/>
            <person name="Shao S."/>
        </authorList>
    </citation>
    <scope>NUCLEOTIDE SEQUENCE [LARGE SCALE GENOMIC DNA]</scope>
    <source>
        <strain evidence="12 13">GYSZ_1</strain>
    </source>
</reference>
<evidence type="ECO:0000256" key="10">
    <source>
        <dbReference type="RuleBase" id="RU003879"/>
    </source>
</evidence>
<dbReference type="PANTHER" id="PTHR30558:SF12">
    <property type="entry name" value="BIOPOLYMER TRANSPORT PROTEIN EXBD"/>
    <property type="match status" value="1"/>
</dbReference>
<evidence type="ECO:0000256" key="1">
    <source>
        <dbReference type="ARBA" id="ARBA00004249"/>
    </source>
</evidence>
<accession>A0A5P8P158</accession>
<comment type="subcellular location">
    <subcellularLocation>
        <location evidence="1">Cell inner membrane</location>
        <topology evidence="1">Single-pass type II membrane protein</topology>
    </subcellularLocation>
    <subcellularLocation>
        <location evidence="10">Cell membrane</location>
        <topology evidence="10">Single-pass type II membrane protein</topology>
    </subcellularLocation>
</comment>
<keyword evidence="5" id="KW-0997">Cell inner membrane</keyword>
<keyword evidence="6 10" id="KW-0812">Transmembrane</keyword>
<dbReference type="GO" id="GO:0005886">
    <property type="term" value="C:plasma membrane"/>
    <property type="evidence" value="ECO:0007669"/>
    <property type="project" value="UniProtKB-SubCell"/>
</dbReference>
<keyword evidence="3 10" id="KW-0813">Transport</keyword>
<name>A0A5P8P158_9BACT</name>
<evidence type="ECO:0000256" key="5">
    <source>
        <dbReference type="ARBA" id="ARBA00022519"/>
    </source>
</evidence>
<keyword evidence="4" id="KW-1003">Cell membrane</keyword>
<gene>
    <name evidence="12" type="ORF">FJR48_06835</name>
</gene>
<keyword evidence="13" id="KW-1185">Reference proteome</keyword>
<dbReference type="AlphaFoldDB" id="A0A5P8P158"/>
<keyword evidence="7 10" id="KW-0653">Protein transport</keyword>
<evidence type="ECO:0000256" key="7">
    <source>
        <dbReference type="ARBA" id="ARBA00022927"/>
    </source>
</evidence>
<dbReference type="KEGG" id="sulg:FJR48_06835"/>
<dbReference type="GO" id="GO:0015031">
    <property type="term" value="P:protein transport"/>
    <property type="evidence" value="ECO:0007669"/>
    <property type="project" value="UniProtKB-KW"/>
</dbReference>
<dbReference type="Gene3D" id="3.30.420.270">
    <property type="match status" value="1"/>
</dbReference>
<sequence>MQTKKFDSINVVPFIDIMLVLLVIVLTTASFVAKGIIPVDLPDSKSAAKQEDIKNLTITIKKNGEILFDKEKVLKKDIESKLSSYKTKTPIHINCDKDAKFDLFVDLLDILKLKNFKNLGIITQKDK</sequence>
<keyword evidence="9 11" id="KW-0472">Membrane</keyword>
<keyword evidence="8 11" id="KW-1133">Transmembrane helix</keyword>